<dbReference type="UniPathway" id="UPA00232"/>
<dbReference type="NCBIfam" id="NF004356">
    <property type="entry name" value="PRK05732.1"/>
    <property type="match status" value="1"/>
</dbReference>
<evidence type="ECO:0000256" key="5">
    <source>
        <dbReference type="ARBA" id="ARBA00022827"/>
    </source>
</evidence>
<name>A0A2V1H257_9GAMM</name>
<dbReference type="OrthoDB" id="9769565at2"/>
<comment type="cofactor">
    <cofactor evidence="1">
        <name>FAD</name>
        <dbReference type="ChEBI" id="CHEBI:57692"/>
    </cofactor>
</comment>
<dbReference type="InterPro" id="IPR051205">
    <property type="entry name" value="UbiH/COQ6_monooxygenase"/>
</dbReference>
<organism evidence="9 10">
    <name type="scientific">Pelagibaculum spongiae</name>
    <dbReference type="NCBI Taxonomy" id="2080658"/>
    <lineage>
        <taxon>Bacteria</taxon>
        <taxon>Pseudomonadati</taxon>
        <taxon>Pseudomonadota</taxon>
        <taxon>Gammaproteobacteria</taxon>
        <taxon>Oceanospirillales</taxon>
        <taxon>Pelagibaculum</taxon>
    </lineage>
</organism>
<dbReference type="NCBIfam" id="TIGR01988">
    <property type="entry name" value="Ubi-OHases"/>
    <property type="match status" value="1"/>
</dbReference>
<dbReference type="PANTHER" id="PTHR43876">
    <property type="entry name" value="UBIQUINONE BIOSYNTHESIS MONOOXYGENASE COQ6, MITOCHONDRIAL"/>
    <property type="match status" value="1"/>
</dbReference>
<dbReference type="InterPro" id="IPR036188">
    <property type="entry name" value="FAD/NAD-bd_sf"/>
</dbReference>
<keyword evidence="7" id="KW-0503">Monooxygenase</keyword>
<evidence type="ECO:0000256" key="2">
    <source>
        <dbReference type="ARBA" id="ARBA00004749"/>
    </source>
</evidence>
<dbReference type="InterPro" id="IPR018168">
    <property type="entry name" value="Ubi_Hdrlase_CS"/>
</dbReference>
<keyword evidence="4" id="KW-0285">Flavoprotein</keyword>
<gene>
    <name evidence="9" type="ORF">DC094_04570</name>
</gene>
<dbReference type="Pfam" id="PF01494">
    <property type="entry name" value="FAD_binding_3"/>
    <property type="match status" value="1"/>
</dbReference>
<comment type="similarity">
    <text evidence="3">Belongs to the UbiH/COQ6 family.</text>
</comment>
<dbReference type="SUPFAM" id="SSF51905">
    <property type="entry name" value="FAD/NAD(P)-binding domain"/>
    <property type="match status" value="1"/>
</dbReference>
<dbReference type="NCBIfam" id="TIGR01984">
    <property type="entry name" value="UbiH"/>
    <property type="match status" value="1"/>
</dbReference>
<comment type="pathway">
    <text evidence="2">Cofactor biosynthesis; ubiquinone biosynthesis.</text>
</comment>
<evidence type="ECO:0000313" key="9">
    <source>
        <dbReference type="EMBL" id="PVZ72623.1"/>
    </source>
</evidence>
<dbReference type="InterPro" id="IPR011295">
    <property type="entry name" value="UbiH"/>
</dbReference>
<evidence type="ECO:0000259" key="8">
    <source>
        <dbReference type="Pfam" id="PF01494"/>
    </source>
</evidence>
<dbReference type="AlphaFoldDB" id="A0A2V1H257"/>
<dbReference type="Gene3D" id="3.50.50.60">
    <property type="entry name" value="FAD/NAD(P)-binding domain"/>
    <property type="match status" value="2"/>
</dbReference>
<evidence type="ECO:0000256" key="1">
    <source>
        <dbReference type="ARBA" id="ARBA00001974"/>
    </source>
</evidence>
<dbReference type="GO" id="GO:0008681">
    <property type="term" value="F:2-octaprenyl-6-methoxyphenol hydroxylase activity"/>
    <property type="evidence" value="ECO:0007669"/>
    <property type="project" value="InterPro"/>
</dbReference>
<reference evidence="9 10" key="1">
    <citation type="submission" date="2018-04" db="EMBL/GenBank/DDBJ databases">
        <title>Thalassorhabdus spongiae gen. nov., sp. nov., isolated from a marine sponge in South-West Iceland.</title>
        <authorList>
            <person name="Knobloch S."/>
            <person name="Daussin A."/>
            <person name="Johannsson R."/>
            <person name="Marteinsson V.T."/>
        </authorList>
    </citation>
    <scope>NUCLEOTIDE SEQUENCE [LARGE SCALE GENOMIC DNA]</scope>
    <source>
        <strain evidence="9 10">Hp12</strain>
    </source>
</reference>
<comment type="caution">
    <text evidence="9">The sequence shown here is derived from an EMBL/GenBank/DDBJ whole genome shotgun (WGS) entry which is preliminary data.</text>
</comment>
<proteinExistence type="inferred from homology"/>
<dbReference type="GO" id="GO:0071949">
    <property type="term" value="F:FAD binding"/>
    <property type="evidence" value="ECO:0007669"/>
    <property type="project" value="InterPro"/>
</dbReference>
<accession>A0A2V1H257</accession>
<keyword evidence="6" id="KW-0560">Oxidoreductase</keyword>
<sequence length="406" mass="44642">MDQSIDFDILICGGGMAGASLALALAPQGWKIGIVEAVEPSSNLQPSYDDRSIALAQASANLFRNINLWPQLEPHCQPIRSIHVSDKGRFGVTRIQPQSIGLDALGYVIEVRPLGQVLHQKIAQTDNIHLICPAKLASLQQNKNSCQIAIETSDGVHQLSSKLLIAADGALSPVRRLLGLNHDQSDYDQSAIIANVTTEIAHAGRAFERFTDSGPLAMLPLTENRCSLVWCVKKHQLEQHMALDDQQFAEQLQQRFGWRLGRIEKAGQRSHYPLLQMRVPQQIKDRVMLIGNAAHAVHPVAGQGLNLGLRDVAELVESLSGLTSQQDPVLDGRLTEYQKWRNADQRKILLATHSLVTLFSNQSNLLGHLRGASLAGMDLWQPVKKMLARQATGLAGRLPSLIQERS</sequence>
<feature type="domain" description="FAD-binding" evidence="8">
    <location>
        <begin position="7"/>
        <end position="324"/>
    </location>
</feature>
<evidence type="ECO:0000313" key="10">
    <source>
        <dbReference type="Proteomes" id="UP000244906"/>
    </source>
</evidence>
<keyword evidence="10" id="KW-1185">Reference proteome</keyword>
<dbReference type="GO" id="GO:0006744">
    <property type="term" value="P:ubiquinone biosynthetic process"/>
    <property type="evidence" value="ECO:0007669"/>
    <property type="project" value="UniProtKB-UniPathway"/>
</dbReference>
<keyword evidence="5" id="KW-0274">FAD</keyword>
<dbReference type="EMBL" id="QDDL01000001">
    <property type="protein sequence ID" value="PVZ72623.1"/>
    <property type="molecule type" value="Genomic_DNA"/>
</dbReference>
<dbReference type="Proteomes" id="UP000244906">
    <property type="component" value="Unassembled WGS sequence"/>
</dbReference>
<dbReference type="PROSITE" id="PS01304">
    <property type="entry name" value="UBIH"/>
    <property type="match status" value="1"/>
</dbReference>
<evidence type="ECO:0000256" key="4">
    <source>
        <dbReference type="ARBA" id="ARBA00022630"/>
    </source>
</evidence>
<evidence type="ECO:0000256" key="3">
    <source>
        <dbReference type="ARBA" id="ARBA00005349"/>
    </source>
</evidence>
<dbReference type="PANTHER" id="PTHR43876:SF8">
    <property type="entry name" value="2-OCTAPRENYL-6-METHOXYPHENOL HYDROXYLASE"/>
    <property type="match status" value="1"/>
</dbReference>
<dbReference type="InterPro" id="IPR002938">
    <property type="entry name" value="FAD-bd"/>
</dbReference>
<dbReference type="PRINTS" id="PR00420">
    <property type="entry name" value="RNGMNOXGNASE"/>
</dbReference>
<protein>
    <submittedName>
        <fullName evidence="9">2-octaprenyl-6-methoxyphenyl hydroxylase</fullName>
    </submittedName>
</protein>
<evidence type="ECO:0000256" key="7">
    <source>
        <dbReference type="ARBA" id="ARBA00023033"/>
    </source>
</evidence>
<evidence type="ECO:0000256" key="6">
    <source>
        <dbReference type="ARBA" id="ARBA00023002"/>
    </source>
</evidence>
<dbReference type="InterPro" id="IPR010971">
    <property type="entry name" value="UbiH/COQ6"/>
</dbReference>